<accession>A0A5M3WDZ8</accession>
<dbReference type="OrthoDB" id="3805543at2"/>
<organism evidence="1 2">
    <name type="scientific">Acrocarpospora macrocephala</name>
    <dbReference type="NCBI Taxonomy" id="150177"/>
    <lineage>
        <taxon>Bacteria</taxon>
        <taxon>Bacillati</taxon>
        <taxon>Actinomycetota</taxon>
        <taxon>Actinomycetes</taxon>
        <taxon>Streptosporangiales</taxon>
        <taxon>Streptosporangiaceae</taxon>
        <taxon>Acrocarpospora</taxon>
    </lineage>
</organism>
<protein>
    <recommendedName>
        <fullName evidence="3">4,5-dihydroxyphthalate decarboxylase</fullName>
    </recommendedName>
</protein>
<dbReference type="RefSeq" id="WP_155352781.1">
    <property type="nucleotide sequence ID" value="NZ_BAAAHL010000077.1"/>
</dbReference>
<evidence type="ECO:0000313" key="2">
    <source>
        <dbReference type="Proteomes" id="UP000331127"/>
    </source>
</evidence>
<dbReference type="EMBL" id="BLAE01000005">
    <property type="protein sequence ID" value="GES07056.1"/>
    <property type="molecule type" value="Genomic_DNA"/>
</dbReference>
<comment type="caution">
    <text evidence="1">The sequence shown here is derived from an EMBL/GenBank/DDBJ whole genome shotgun (WGS) entry which is preliminary data.</text>
</comment>
<reference evidence="1 2" key="1">
    <citation type="submission" date="2019-10" db="EMBL/GenBank/DDBJ databases">
        <title>Whole genome shotgun sequence of Acrocarpospora macrocephala NBRC 16266.</title>
        <authorList>
            <person name="Ichikawa N."/>
            <person name="Kimura A."/>
            <person name="Kitahashi Y."/>
            <person name="Komaki H."/>
            <person name="Oguchi A."/>
        </authorList>
    </citation>
    <scope>NUCLEOTIDE SEQUENCE [LARGE SCALE GENOMIC DNA]</scope>
    <source>
        <strain evidence="1 2">NBRC 16266</strain>
    </source>
</reference>
<name>A0A5M3WDZ8_9ACTN</name>
<evidence type="ECO:0008006" key="3">
    <source>
        <dbReference type="Google" id="ProtNLM"/>
    </source>
</evidence>
<sequence length="311" mass="34033">MALVPLTAVTRTQGNNAALKEGAVTPDGFPLAFQEVPVLVQAFRRMVRTLEFDVCEMAFTTYLCAKAHGKPFTALPVFLVRGLHHGAIRRGAEVRTPAALHGRRVGVSRGYTVTTGVWARGILADEYGVDLDRVTWVRSGDEHVAEYRPPGNVADVPAGSDLETMLAGGDLAAAIGVESDAFPTLIPDAEEAAFDALRRRGLYPINHLVVVKDALLAEHSGLAPALFEAFAEAKRRYVDRLRRDAIGAPTRIDRMHRRVMDITGADPLPYGIAPNRPMIDELIRHAVRQRIIERPPAMAELFPESTHQLIA</sequence>
<proteinExistence type="predicted"/>
<dbReference type="AlphaFoldDB" id="A0A5M3WDZ8"/>
<dbReference type="Proteomes" id="UP000331127">
    <property type="component" value="Unassembled WGS sequence"/>
</dbReference>
<gene>
    <name evidence="1" type="ORF">Amac_006510</name>
</gene>
<evidence type="ECO:0000313" key="1">
    <source>
        <dbReference type="EMBL" id="GES07056.1"/>
    </source>
</evidence>
<keyword evidence="2" id="KW-1185">Reference proteome</keyword>
<dbReference type="SUPFAM" id="SSF53850">
    <property type="entry name" value="Periplasmic binding protein-like II"/>
    <property type="match status" value="1"/>
</dbReference>